<dbReference type="Proteomes" id="UP000467700">
    <property type="component" value="Unassembled WGS sequence"/>
</dbReference>
<organism evidence="2 3">
    <name type="scientific">Cyclocybe aegerita</name>
    <name type="common">Black poplar mushroom</name>
    <name type="synonym">Agrocybe aegerita</name>
    <dbReference type="NCBI Taxonomy" id="1973307"/>
    <lineage>
        <taxon>Eukaryota</taxon>
        <taxon>Fungi</taxon>
        <taxon>Dikarya</taxon>
        <taxon>Basidiomycota</taxon>
        <taxon>Agaricomycotina</taxon>
        <taxon>Agaricomycetes</taxon>
        <taxon>Agaricomycetidae</taxon>
        <taxon>Agaricales</taxon>
        <taxon>Agaricineae</taxon>
        <taxon>Bolbitiaceae</taxon>
        <taxon>Cyclocybe</taxon>
    </lineage>
</organism>
<evidence type="ECO:0000313" key="2">
    <source>
        <dbReference type="EMBL" id="CAA7259056.1"/>
    </source>
</evidence>
<accession>A0A8S0XDQ8</accession>
<feature type="region of interest" description="Disordered" evidence="1">
    <location>
        <begin position="202"/>
        <end position="228"/>
    </location>
</feature>
<dbReference type="EMBL" id="CACVBS010000013">
    <property type="protein sequence ID" value="CAA7259056.1"/>
    <property type="molecule type" value="Genomic_DNA"/>
</dbReference>
<reference evidence="2 3" key="1">
    <citation type="submission" date="2020-01" db="EMBL/GenBank/DDBJ databases">
        <authorList>
            <person name="Gupta K D."/>
        </authorList>
    </citation>
    <scope>NUCLEOTIDE SEQUENCE [LARGE SCALE GENOMIC DNA]</scope>
</reference>
<feature type="compositionally biased region" description="Low complexity" evidence="1">
    <location>
        <begin position="204"/>
        <end position="222"/>
    </location>
</feature>
<comment type="caution">
    <text evidence="2">The sequence shown here is derived from an EMBL/GenBank/DDBJ whole genome shotgun (WGS) entry which is preliminary data.</text>
</comment>
<gene>
    <name evidence="2" type="ORF">AAE3_LOCUS1296</name>
</gene>
<keyword evidence="3" id="KW-1185">Reference proteome</keyword>
<sequence length="469" mass="52356">MTLSVADSGSSTVTLVSDTRVLWKDNPGDPTSSSTSRCPSLFPIDFEFPHTYTLGDNHWRMPPSFEVSFLGIPAFFVRCLFTLSVTITRARKLKGVAWTTSKTYITLVNHRPRIRPHRPIVMLDSVFASIKPVPEEWMQVVGKMGVRPKSGMRPIECHLFVPSVQTYALSDTIPFHLQIISSRRSLRELLPPSSALLRTHFRRPSSSCSSSSPSHHAPSRPSSESDRDAYWEHDHESNTYVGTGSFAIRVTIARQVVVEINERRRFRTFTLGLGRMWSVPPGWGVCSSAGWAEEKCGKGGWGSLKEWARVKDAGGKEGKEAEEEAEDADVCLDWQGEVKCWPEVTAGGFTASNLFVKVRFFRVPTRFAGGLLVGFSFRCVDVLSAVDTHFSADFSPRYRPRLDFRPDSRALSLEISTFSTFAVDDSTIHSVHSVSSLFLSASTVGVGCVRSFQHLSKRPMSNRTFSFSR</sequence>
<proteinExistence type="predicted"/>
<protein>
    <submittedName>
        <fullName evidence="2">Uncharacterized protein</fullName>
    </submittedName>
</protein>
<dbReference type="OrthoDB" id="3252135at2759"/>
<name>A0A8S0XDQ8_CYCAE</name>
<evidence type="ECO:0000256" key="1">
    <source>
        <dbReference type="SAM" id="MobiDB-lite"/>
    </source>
</evidence>
<dbReference type="AlphaFoldDB" id="A0A8S0XDQ8"/>
<evidence type="ECO:0000313" key="3">
    <source>
        <dbReference type="Proteomes" id="UP000467700"/>
    </source>
</evidence>